<evidence type="ECO:0000256" key="5">
    <source>
        <dbReference type="ARBA" id="ARBA00023242"/>
    </source>
</evidence>
<keyword evidence="5" id="KW-0539">Nucleus</keyword>
<evidence type="ECO:0000256" key="3">
    <source>
        <dbReference type="ARBA" id="ARBA00023125"/>
    </source>
</evidence>
<proteinExistence type="inferred from homology"/>
<comment type="similarity">
    <text evidence="1">Belongs to the bHLH protein family.</text>
</comment>
<accession>A0A0K9P3X1</accession>
<evidence type="ECO:0000256" key="7">
    <source>
        <dbReference type="SAM" id="MobiDB-lite"/>
    </source>
</evidence>
<organism evidence="9 10">
    <name type="scientific">Zostera marina</name>
    <name type="common">Eelgrass</name>
    <dbReference type="NCBI Taxonomy" id="29655"/>
    <lineage>
        <taxon>Eukaryota</taxon>
        <taxon>Viridiplantae</taxon>
        <taxon>Streptophyta</taxon>
        <taxon>Embryophyta</taxon>
        <taxon>Tracheophyta</taxon>
        <taxon>Spermatophyta</taxon>
        <taxon>Magnoliopsida</taxon>
        <taxon>Liliopsida</taxon>
        <taxon>Zosteraceae</taxon>
        <taxon>Zostera</taxon>
    </lineage>
</organism>
<feature type="domain" description="BHLH" evidence="8">
    <location>
        <begin position="5"/>
        <end position="55"/>
    </location>
</feature>
<sequence length="211" mass="24054">MTEITKKIHKSHREKQKRDHLNEVFLKLERTLEDVKQNNSKASILNDATKILRDLIVQVESLRKENANLITETQYVTTERDELKDEVSTLWTELDKLKNELSQMGHVDPSWYNVTNKAASLVPVDNSIESHSYLGLRIKTSVLNPPYVTRPHARYPNSLDSRPQRPLFQHMIATIGPQSSNSSTSTTICNNSTTGSREMEGSSSPRELQLL</sequence>
<dbReference type="EMBL" id="LFYR01001213">
    <property type="protein sequence ID" value="KMZ63674.1"/>
    <property type="molecule type" value="Genomic_DNA"/>
</dbReference>
<dbReference type="SUPFAM" id="SSF47459">
    <property type="entry name" value="HLH, helix-loop-helix DNA-binding domain"/>
    <property type="match status" value="1"/>
</dbReference>
<dbReference type="Proteomes" id="UP000036987">
    <property type="component" value="Unassembled WGS sequence"/>
</dbReference>
<keyword evidence="6" id="KW-0175">Coiled coil</keyword>
<evidence type="ECO:0000256" key="1">
    <source>
        <dbReference type="ARBA" id="ARBA00005510"/>
    </source>
</evidence>
<dbReference type="AlphaFoldDB" id="A0A0K9P3X1"/>
<keyword evidence="2" id="KW-0805">Transcription regulation</keyword>
<dbReference type="Gene3D" id="4.10.280.10">
    <property type="entry name" value="Helix-loop-helix DNA-binding domain"/>
    <property type="match status" value="1"/>
</dbReference>
<reference evidence="10" key="1">
    <citation type="journal article" date="2016" name="Nature">
        <title>The genome of the seagrass Zostera marina reveals angiosperm adaptation to the sea.</title>
        <authorList>
            <person name="Olsen J.L."/>
            <person name="Rouze P."/>
            <person name="Verhelst B."/>
            <person name="Lin Y.-C."/>
            <person name="Bayer T."/>
            <person name="Collen J."/>
            <person name="Dattolo E."/>
            <person name="De Paoli E."/>
            <person name="Dittami S."/>
            <person name="Maumus F."/>
            <person name="Michel G."/>
            <person name="Kersting A."/>
            <person name="Lauritano C."/>
            <person name="Lohaus R."/>
            <person name="Toepel M."/>
            <person name="Tonon T."/>
            <person name="Vanneste K."/>
            <person name="Amirebrahimi M."/>
            <person name="Brakel J."/>
            <person name="Bostroem C."/>
            <person name="Chovatia M."/>
            <person name="Grimwood J."/>
            <person name="Jenkins J.W."/>
            <person name="Jueterbock A."/>
            <person name="Mraz A."/>
            <person name="Stam W.T."/>
            <person name="Tice H."/>
            <person name="Bornberg-Bauer E."/>
            <person name="Green P.J."/>
            <person name="Pearson G.A."/>
            <person name="Procaccini G."/>
            <person name="Duarte C.M."/>
            <person name="Schmutz J."/>
            <person name="Reusch T.B.H."/>
            <person name="Van de Peer Y."/>
        </authorList>
    </citation>
    <scope>NUCLEOTIDE SEQUENCE [LARGE SCALE GENOMIC DNA]</scope>
    <source>
        <strain evidence="10">cv. Finnish</strain>
    </source>
</reference>
<keyword evidence="4" id="KW-0804">Transcription</keyword>
<evidence type="ECO:0000313" key="10">
    <source>
        <dbReference type="Proteomes" id="UP000036987"/>
    </source>
</evidence>
<dbReference type="PROSITE" id="PS50888">
    <property type="entry name" value="BHLH"/>
    <property type="match status" value="1"/>
</dbReference>
<dbReference type="GO" id="GO:0046983">
    <property type="term" value="F:protein dimerization activity"/>
    <property type="evidence" value="ECO:0007669"/>
    <property type="project" value="InterPro"/>
</dbReference>
<comment type="caution">
    <text evidence="9">The sequence shown here is derived from an EMBL/GenBank/DDBJ whole genome shotgun (WGS) entry which is preliminary data.</text>
</comment>
<keyword evidence="10" id="KW-1185">Reference proteome</keyword>
<feature type="compositionally biased region" description="Low complexity" evidence="7">
    <location>
        <begin position="179"/>
        <end position="196"/>
    </location>
</feature>
<dbReference type="OrthoDB" id="1931098at2759"/>
<dbReference type="Pfam" id="PF23177">
    <property type="entry name" value="bHLH_IRO3"/>
    <property type="match status" value="1"/>
</dbReference>
<dbReference type="InterPro" id="IPR036638">
    <property type="entry name" value="HLH_DNA-bd_sf"/>
</dbReference>
<dbReference type="InterPro" id="IPR057075">
    <property type="entry name" value="bHLH_IRO3"/>
</dbReference>
<dbReference type="GO" id="GO:0003677">
    <property type="term" value="F:DNA binding"/>
    <property type="evidence" value="ECO:0007669"/>
    <property type="project" value="UniProtKB-KW"/>
</dbReference>
<feature type="coiled-coil region" evidence="6">
    <location>
        <begin position="18"/>
        <end position="100"/>
    </location>
</feature>
<evidence type="ECO:0000259" key="8">
    <source>
        <dbReference type="PROSITE" id="PS50888"/>
    </source>
</evidence>
<feature type="compositionally biased region" description="Polar residues" evidence="7">
    <location>
        <begin position="201"/>
        <end position="211"/>
    </location>
</feature>
<gene>
    <name evidence="9" type="ORF">ZOSMA_3G01570</name>
</gene>
<feature type="region of interest" description="Disordered" evidence="7">
    <location>
        <begin position="175"/>
        <end position="211"/>
    </location>
</feature>
<evidence type="ECO:0000256" key="6">
    <source>
        <dbReference type="SAM" id="Coils"/>
    </source>
</evidence>
<dbReference type="PANTHER" id="PTHR47075">
    <property type="entry name" value="TRANSCRIPTION FACTOR BHLH47"/>
    <property type="match status" value="1"/>
</dbReference>
<keyword evidence="3" id="KW-0238">DNA-binding</keyword>
<name>A0A0K9P3X1_ZOSMR</name>
<dbReference type="InterPro" id="IPR011598">
    <property type="entry name" value="bHLH_dom"/>
</dbReference>
<dbReference type="GO" id="GO:0005634">
    <property type="term" value="C:nucleus"/>
    <property type="evidence" value="ECO:0000318"/>
    <property type="project" value="GO_Central"/>
</dbReference>
<dbReference type="PANTHER" id="PTHR47075:SF9">
    <property type="entry name" value="TRANSCRIPTION FACTOR BHLH47"/>
    <property type="match status" value="1"/>
</dbReference>
<evidence type="ECO:0000256" key="4">
    <source>
        <dbReference type="ARBA" id="ARBA00023163"/>
    </source>
</evidence>
<evidence type="ECO:0000313" key="9">
    <source>
        <dbReference type="EMBL" id="KMZ63674.1"/>
    </source>
</evidence>
<dbReference type="GO" id="GO:0003700">
    <property type="term" value="F:DNA-binding transcription factor activity"/>
    <property type="evidence" value="ECO:0000318"/>
    <property type="project" value="GO_Central"/>
</dbReference>
<evidence type="ECO:0000256" key="2">
    <source>
        <dbReference type="ARBA" id="ARBA00023015"/>
    </source>
</evidence>
<protein>
    <recommendedName>
        <fullName evidence="8">BHLH domain-containing protein</fullName>
    </recommendedName>
</protein>